<dbReference type="HOGENOM" id="CLU_3072308_0_0_1"/>
<reference evidence="2" key="1">
    <citation type="journal article" date="2012" name="Nat. Biotechnol.">
        <title>Reference genome sequence of the model plant Setaria.</title>
        <authorList>
            <person name="Bennetzen J.L."/>
            <person name="Schmutz J."/>
            <person name="Wang H."/>
            <person name="Percifield R."/>
            <person name="Hawkins J."/>
            <person name="Pontaroli A.C."/>
            <person name="Estep M."/>
            <person name="Feng L."/>
            <person name="Vaughn J.N."/>
            <person name="Grimwood J."/>
            <person name="Jenkins J."/>
            <person name="Barry K."/>
            <person name="Lindquist E."/>
            <person name="Hellsten U."/>
            <person name="Deshpande S."/>
            <person name="Wang X."/>
            <person name="Wu X."/>
            <person name="Mitros T."/>
            <person name="Triplett J."/>
            <person name="Yang X."/>
            <person name="Ye C.Y."/>
            <person name="Mauro-Herrera M."/>
            <person name="Wang L."/>
            <person name="Li P."/>
            <person name="Sharma M."/>
            <person name="Sharma R."/>
            <person name="Ronald P.C."/>
            <person name="Panaud O."/>
            <person name="Kellogg E.A."/>
            <person name="Brutnell T.P."/>
            <person name="Doust A.N."/>
            <person name="Tuskan G.A."/>
            <person name="Rokhsar D."/>
            <person name="Devos K.M."/>
        </authorList>
    </citation>
    <scope>NUCLEOTIDE SEQUENCE [LARGE SCALE GENOMIC DNA]</scope>
    <source>
        <strain evidence="2">cv. Yugu1</strain>
    </source>
</reference>
<dbReference type="Gramene" id="KQK95194">
    <property type="protein sequence ID" value="KQK95194"/>
    <property type="gene ID" value="SETIT_027283mg"/>
</dbReference>
<accession>K3ZL27</accession>
<evidence type="ECO:0000313" key="1">
    <source>
        <dbReference type="EnsemblPlants" id="KQK95194"/>
    </source>
</evidence>
<reference evidence="1" key="2">
    <citation type="submission" date="2018-08" db="UniProtKB">
        <authorList>
            <consortium name="EnsemblPlants"/>
        </authorList>
    </citation>
    <scope>IDENTIFICATION</scope>
    <source>
        <strain evidence="1">Yugu1</strain>
    </source>
</reference>
<dbReference type="AlphaFoldDB" id="K3ZL27"/>
<keyword evidence="2" id="KW-1185">Reference proteome</keyword>
<protein>
    <submittedName>
        <fullName evidence="1">Uncharacterized protein</fullName>
    </submittedName>
</protein>
<evidence type="ECO:0000313" key="2">
    <source>
        <dbReference type="Proteomes" id="UP000004995"/>
    </source>
</evidence>
<organism evidence="1 2">
    <name type="scientific">Setaria italica</name>
    <name type="common">Foxtail millet</name>
    <name type="synonym">Panicum italicum</name>
    <dbReference type="NCBI Taxonomy" id="4555"/>
    <lineage>
        <taxon>Eukaryota</taxon>
        <taxon>Viridiplantae</taxon>
        <taxon>Streptophyta</taxon>
        <taxon>Embryophyta</taxon>
        <taxon>Tracheophyta</taxon>
        <taxon>Spermatophyta</taxon>
        <taxon>Magnoliopsida</taxon>
        <taxon>Liliopsida</taxon>
        <taxon>Poales</taxon>
        <taxon>Poaceae</taxon>
        <taxon>PACMAD clade</taxon>
        <taxon>Panicoideae</taxon>
        <taxon>Panicodae</taxon>
        <taxon>Paniceae</taxon>
        <taxon>Cenchrinae</taxon>
        <taxon>Setaria</taxon>
    </lineage>
</organism>
<proteinExistence type="predicted"/>
<dbReference type="Proteomes" id="UP000004995">
    <property type="component" value="Unassembled WGS sequence"/>
</dbReference>
<sequence length="53" mass="6193">MSQIKNAQQPVNLDELIQQFSHRKIGSSRQSFRKVHIGMRCITLQVKLFYFAA</sequence>
<dbReference type="EMBL" id="AGNK02005096">
    <property type="status" value="NOT_ANNOTATED_CDS"/>
    <property type="molecule type" value="Genomic_DNA"/>
</dbReference>
<dbReference type="InParanoid" id="K3ZL27"/>
<dbReference type="EnsemblPlants" id="KQK95194">
    <property type="protein sequence ID" value="KQK95194"/>
    <property type="gene ID" value="SETIT_027283mg"/>
</dbReference>
<name>K3ZL27_SETIT</name>